<feature type="domain" description="THAP-type" evidence="7">
    <location>
        <begin position="4"/>
        <end position="92"/>
    </location>
</feature>
<dbReference type="GO" id="GO:0008270">
    <property type="term" value="F:zinc ion binding"/>
    <property type="evidence" value="ECO:0007669"/>
    <property type="project" value="UniProtKB-KW"/>
</dbReference>
<evidence type="ECO:0000313" key="8">
    <source>
        <dbReference type="EMBL" id="KFM67548.1"/>
    </source>
</evidence>
<dbReference type="PANTHER" id="PTHR46927">
    <property type="entry name" value="AGAP005574-PA"/>
    <property type="match status" value="1"/>
</dbReference>
<dbReference type="OrthoDB" id="6512333at2759"/>
<gene>
    <name evidence="8" type="ORF">X975_18498</name>
</gene>
<keyword evidence="4 5" id="KW-0238">DNA-binding</keyword>
<dbReference type="Pfam" id="PF05485">
    <property type="entry name" value="THAP"/>
    <property type="match status" value="1"/>
</dbReference>
<dbReference type="STRING" id="407821.A0A087TR09"/>
<evidence type="ECO:0000256" key="1">
    <source>
        <dbReference type="ARBA" id="ARBA00022723"/>
    </source>
</evidence>
<protein>
    <submittedName>
        <fullName evidence="8">THAP domain-containing protein 9</fullName>
    </submittedName>
</protein>
<evidence type="ECO:0000256" key="2">
    <source>
        <dbReference type="ARBA" id="ARBA00022771"/>
    </source>
</evidence>
<sequence>MKVMGRYCCVPFCESNDYKKGHDKGLSFHEFPCDLGLRMVWLENIRRQDPDTGLPWVPKELSVVCGLHFSEDQYKKGISRKILKPKAIPTIFPNYPSYIQKAILKKSKEYISNYCLKPRTVSSVKYPRLHKRNKNRPFIVKCNLNSSKSTFAQKTEFESRSVEVNELDDIIGGASDVNEIDTFLRNNDNDQNVQSDETISNFEFGTKSIDECEHITQRMSAKENYDELRLAKEHIQILEEKIKFLETENKKLLKDNECLTKMLCARI</sequence>
<dbReference type="SMART" id="SM00980">
    <property type="entry name" value="THAP"/>
    <property type="match status" value="1"/>
</dbReference>
<dbReference type="SUPFAM" id="SSF57716">
    <property type="entry name" value="Glucocorticoid receptor-like (DNA-binding domain)"/>
    <property type="match status" value="1"/>
</dbReference>
<dbReference type="Proteomes" id="UP000054359">
    <property type="component" value="Unassembled WGS sequence"/>
</dbReference>
<dbReference type="EMBL" id="KK116364">
    <property type="protein sequence ID" value="KFM67548.1"/>
    <property type="molecule type" value="Genomic_DNA"/>
</dbReference>
<dbReference type="InterPro" id="IPR052224">
    <property type="entry name" value="THAP_domain_protein"/>
</dbReference>
<accession>A0A087TR09</accession>
<name>A0A087TR09_STEMI</name>
<evidence type="ECO:0000259" key="7">
    <source>
        <dbReference type="PROSITE" id="PS50950"/>
    </source>
</evidence>
<proteinExistence type="predicted"/>
<dbReference type="InterPro" id="IPR006612">
    <property type="entry name" value="THAP_Znf"/>
</dbReference>
<evidence type="ECO:0000256" key="4">
    <source>
        <dbReference type="ARBA" id="ARBA00023125"/>
    </source>
</evidence>
<evidence type="ECO:0000256" key="3">
    <source>
        <dbReference type="ARBA" id="ARBA00022833"/>
    </source>
</evidence>
<evidence type="ECO:0000313" key="9">
    <source>
        <dbReference type="Proteomes" id="UP000054359"/>
    </source>
</evidence>
<feature type="coiled-coil region" evidence="6">
    <location>
        <begin position="221"/>
        <end position="262"/>
    </location>
</feature>
<dbReference type="PANTHER" id="PTHR46927:SF3">
    <property type="entry name" value="THAP-TYPE DOMAIN-CONTAINING PROTEIN"/>
    <property type="match status" value="1"/>
</dbReference>
<dbReference type="GO" id="GO:0003677">
    <property type="term" value="F:DNA binding"/>
    <property type="evidence" value="ECO:0007669"/>
    <property type="project" value="UniProtKB-UniRule"/>
</dbReference>
<evidence type="ECO:0000256" key="5">
    <source>
        <dbReference type="PROSITE-ProRule" id="PRU00309"/>
    </source>
</evidence>
<organism evidence="8 9">
    <name type="scientific">Stegodyphus mimosarum</name>
    <name type="common">African social velvet spider</name>
    <dbReference type="NCBI Taxonomy" id="407821"/>
    <lineage>
        <taxon>Eukaryota</taxon>
        <taxon>Metazoa</taxon>
        <taxon>Ecdysozoa</taxon>
        <taxon>Arthropoda</taxon>
        <taxon>Chelicerata</taxon>
        <taxon>Arachnida</taxon>
        <taxon>Araneae</taxon>
        <taxon>Araneomorphae</taxon>
        <taxon>Entelegynae</taxon>
        <taxon>Eresoidea</taxon>
        <taxon>Eresidae</taxon>
        <taxon>Stegodyphus</taxon>
    </lineage>
</organism>
<keyword evidence="1" id="KW-0479">Metal-binding</keyword>
<dbReference type="AlphaFoldDB" id="A0A087TR09"/>
<keyword evidence="9" id="KW-1185">Reference proteome</keyword>
<dbReference type="SMART" id="SM00692">
    <property type="entry name" value="DM3"/>
    <property type="match status" value="1"/>
</dbReference>
<keyword evidence="3" id="KW-0862">Zinc</keyword>
<evidence type="ECO:0000256" key="6">
    <source>
        <dbReference type="SAM" id="Coils"/>
    </source>
</evidence>
<feature type="non-terminal residue" evidence="8">
    <location>
        <position position="267"/>
    </location>
</feature>
<reference evidence="8 9" key="1">
    <citation type="submission" date="2013-11" db="EMBL/GenBank/DDBJ databases">
        <title>Genome sequencing of Stegodyphus mimosarum.</title>
        <authorList>
            <person name="Bechsgaard J."/>
        </authorList>
    </citation>
    <scope>NUCLEOTIDE SEQUENCE [LARGE SCALE GENOMIC DNA]</scope>
</reference>
<keyword evidence="2 5" id="KW-0863">Zinc-finger</keyword>
<keyword evidence="6" id="KW-0175">Coiled coil</keyword>
<dbReference type="PROSITE" id="PS50950">
    <property type="entry name" value="ZF_THAP"/>
    <property type="match status" value="1"/>
</dbReference>